<sequence length="111" mass="12495">MRKKIYIAGKVTGLLSQDVENKFFIASKNLYDMDLEPVNPVQVVNNPEAEWNEAMKLCVTALMQCDAVLALPCHSSSNGAKVEVWLAMNLAIPVFFDLNQLRQWKNTPPTK</sequence>
<dbReference type="Pfam" id="PF14359">
    <property type="entry name" value="DUF4406"/>
    <property type="match status" value="1"/>
</dbReference>
<reference evidence="2" key="1">
    <citation type="submission" date="2016-10" db="EMBL/GenBank/DDBJ databases">
        <authorList>
            <person name="Varghese N."/>
            <person name="Submissions S."/>
        </authorList>
    </citation>
    <scope>NUCLEOTIDE SEQUENCE [LARGE SCALE GENOMIC DNA]</scope>
    <source>
        <strain evidence="2">DSM 15719</strain>
    </source>
</reference>
<dbReference type="InterPro" id="IPR025518">
    <property type="entry name" value="DUF4406"/>
</dbReference>
<name>A0A1H9LIF1_FLAFI</name>
<dbReference type="EMBL" id="FOFZ01000007">
    <property type="protein sequence ID" value="SER11291.1"/>
    <property type="molecule type" value="Genomic_DNA"/>
</dbReference>
<organism evidence="1 2">
    <name type="scientific">Flavobacterium frigoris</name>
    <dbReference type="NCBI Taxonomy" id="229204"/>
    <lineage>
        <taxon>Bacteria</taxon>
        <taxon>Pseudomonadati</taxon>
        <taxon>Bacteroidota</taxon>
        <taxon>Flavobacteriia</taxon>
        <taxon>Flavobacteriales</taxon>
        <taxon>Flavobacteriaceae</taxon>
        <taxon>Flavobacterium</taxon>
    </lineage>
</organism>
<proteinExistence type="predicted"/>
<dbReference type="SUPFAM" id="SSF52309">
    <property type="entry name" value="N-(deoxy)ribosyltransferase-like"/>
    <property type="match status" value="1"/>
</dbReference>
<dbReference type="OrthoDB" id="1149194at2"/>
<evidence type="ECO:0000313" key="1">
    <source>
        <dbReference type="EMBL" id="SER11291.1"/>
    </source>
</evidence>
<evidence type="ECO:0008006" key="3">
    <source>
        <dbReference type="Google" id="ProtNLM"/>
    </source>
</evidence>
<dbReference type="Proteomes" id="UP000183658">
    <property type="component" value="Unassembled WGS sequence"/>
</dbReference>
<dbReference type="AlphaFoldDB" id="A0A1H9LIF1"/>
<dbReference type="Gene3D" id="3.40.50.450">
    <property type="match status" value="1"/>
</dbReference>
<dbReference type="RefSeq" id="WP_074723436.1">
    <property type="nucleotide sequence ID" value="NZ_CBCRVS010000005.1"/>
</dbReference>
<accession>A0A1H9LIF1</accession>
<protein>
    <recommendedName>
        <fullName evidence="3">Nucleoside 2-deoxyribosyltransferase</fullName>
    </recommendedName>
</protein>
<keyword evidence="2" id="KW-1185">Reference proteome</keyword>
<gene>
    <name evidence="1" type="ORF">SAMN05444355_10746</name>
</gene>
<evidence type="ECO:0000313" key="2">
    <source>
        <dbReference type="Proteomes" id="UP000183658"/>
    </source>
</evidence>